<dbReference type="SUPFAM" id="SSF54814">
    <property type="entry name" value="Prokaryotic type KH domain (KH-domain type II)"/>
    <property type="match status" value="1"/>
</dbReference>
<dbReference type="InterPro" id="IPR034079">
    <property type="entry name" value="R3H_KhpB"/>
</dbReference>
<dbReference type="PROSITE" id="PS51061">
    <property type="entry name" value="R3H"/>
    <property type="match status" value="1"/>
</dbReference>
<dbReference type="PANTHER" id="PTHR35800:SF1">
    <property type="entry name" value="RNA-BINDING PROTEIN KHPB"/>
    <property type="match status" value="1"/>
</dbReference>
<dbReference type="Pfam" id="PF14804">
    <property type="entry name" value="Jag_N"/>
    <property type="match status" value="1"/>
</dbReference>
<dbReference type="Pfam" id="PF01424">
    <property type="entry name" value="R3H"/>
    <property type="match status" value="1"/>
</dbReference>
<organism evidence="8 9">
    <name type="scientific">Candidatus Mucispirillum faecigallinarum</name>
    <dbReference type="NCBI Taxonomy" id="2838699"/>
    <lineage>
        <taxon>Bacteria</taxon>
        <taxon>Pseudomonadati</taxon>
        <taxon>Deferribacterota</taxon>
        <taxon>Deferribacteres</taxon>
        <taxon>Deferribacterales</taxon>
        <taxon>Mucispirillaceae</taxon>
        <taxon>Mucispirillum</taxon>
    </lineage>
</organism>
<sequence>MRIFEVEGDSVEDIISQFTKQQNVPADYISYEVIEQGSKGLFGLGKKSAKVKISYNEAEYIKRKAKLMLNELLEKAGFTDAHVSVEQTDNRIILNIETETPELLIGKSAQTLDALQYVFDKMINLPEDSEISLIVDVGFYRKRRVEENVAKALAMAEKVKRSGRPFKLAPMSSILRKEIHIALKNVPGVSTISTGEGPLKQVSIVSDKPRNNRGRFNNRRNNRYNHREEN</sequence>
<dbReference type="SMART" id="SM01245">
    <property type="entry name" value="Jag_N"/>
    <property type="match status" value="1"/>
</dbReference>
<dbReference type="Gene3D" id="3.30.300.20">
    <property type="match status" value="1"/>
</dbReference>
<evidence type="ECO:0000313" key="9">
    <source>
        <dbReference type="Proteomes" id="UP000824176"/>
    </source>
</evidence>
<dbReference type="InterPro" id="IPR004044">
    <property type="entry name" value="KH_dom_type_2"/>
</dbReference>
<dbReference type="SMART" id="SM00393">
    <property type="entry name" value="R3H"/>
    <property type="match status" value="1"/>
</dbReference>
<evidence type="ECO:0000256" key="1">
    <source>
        <dbReference type="ARBA" id="ARBA00022490"/>
    </source>
</evidence>
<keyword evidence="5" id="KW-0961">Cell wall biogenesis/degradation</keyword>
<dbReference type="Gene3D" id="3.30.1370.50">
    <property type="entry name" value="R3H-like domain"/>
    <property type="match status" value="1"/>
</dbReference>
<evidence type="ECO:0000313" key="8">
    <source>
        <dbReference type="EMBL" id="HIZ89742.1"/>
    </source>
</evidence>
<dbReference type="NCBIfam" id="NF041568">
    <property type="entry name" value="Jag_EloR"/>
    <property type="match status" value="1"/>
</dbReference>
<keyword evidence="3" id="KW-0133">Cell shape</keyword>
<dbReference type="InterPro" id="IPR032782">
    <property type="entry name" value="KhpB_N"/>
</dbReference>
<name>A0A9D2GTI9_9BACT</name>
<dbReference type="Pfam" id="PF07650">
    <property type="entry name" value="KH_2"/>
    <property type="match status" value="1"/>
</dbReference>
<feature type="region of interest" description="Disordered" evidence="6">
    <location>
        <begin position="206"/>
        <end position="230"/>
    </location>
</feature>
<dbReference type="InterPro" id="IPR036867">
    <property type="entry name" value="R3H_dom_sf"/>
</dbReference>
<reference evidence="8" key="2">
    <citation type="submission" date="2021-04" db="EMBL/GenBank/DDBJ databases">
        <authorList>
            <person name="Gilroy R."/>
        </authorList>
    </citation>
    <scope>NUCLEOTIDE SEQUENCE</scope>
    <source>
        <strain evidence="8">ChiW4-1371</strain>
    </source>
</reference>
<evidence type="ECO:0000256" key="3">
    <source>
        <dbReference type="ARBA" id="ARBA00022960"/>
    </source>
</evidence>
<dbReference type="AlphaFoldDB" id="A0A9D2GTI9"/>
<evidence type="ECO:0000256" key="5">
    <source>
        <dbReference type="ARBA" id="ARBA00023316"/>
    </source>
</evidence>
<feature type="domain" description="R3H" evidence="7">
    <location>
        <begin position="142"/>
        <end position="208"/>
    </location>
</feature>
<evidence type="ECO:0000256" key="4">
    <source>
        <dbReference type="ARBA" id="ARBA00023186"/>
    </source>
</evidence>
<evidence type="ECO:0000256" key="2">
    <source>
        <dbReference type="ARBA" id="ARBA00022884"/>
    </source>
</evidence>
<dbReference type="Gene3D" id="3.30.30.80">
    <property type="entry name" value="probable RNA-binding protein from clostridium symbiosum atcc 14940"/>
    <property type="match status" value="1"/>
</dbReference>
<dbReference type="GO" id="GO:0008360">
    <property type="term" value="P:regulation of cell shape"/>
    <property type="evidence" value="ECO:0007669"/>
    <property type="project" value="UniProtKB-KW"/>
</dbReference>
<protein>
    <submittedName>
        <fullName evidence="8">Jag N-terminal domain-containing protein</fullName>
    </submittedName>
</protein>
<dbReference type="GO" id="GO:0003723">
    <property type="term" value="F:RNA binding"/>
    <property type="evidence" value="ECO:0007669"/>
    <property type="project" value="UniProtKB-KW"/>
</dbReference>
<dbReference type="EMBL" id="DXAQ01000114">
    <property type="protein sequence ID" value="HIZ89742.1"/>
    <property type="molecule type" value="Genomic_DNA"/>
</dbReference>
<dbReference type="InterPro" id="IPR009019">
    <property type="entry name" value="KH_sf_prok-type"/>
</dbReference>
<dbReference type="CDD" id="cd02414">
    <property type="entry name" value="KH-II_Jag"/>
    <property type="match status" value="1"/>
</dbReference>
<comment type="caution">
    <text evidence="8">The sequence shown here is derived from an EMBL/GenBank/DDBJ whole genome shotgun (WGS) entry which is preliminary data.</text>
</comment>
<dbReference type="SUPFAM" id="SSF82708">
    <property type="entry name" value="R3H domain"/>
    <property type="match status" value="1"/>
</dbReference>
<dbReference type="InterPro" id="IPR038008">
    <property type="entry name" value="Jag_KH"/>
</dbReference>
<evidence type="ECO:0000259" key="7">
    <source>
        <dbReference type="PROSITE" id="PS51061"/>
    </source>
</evidence>
<dbReference type="InterPro" id="IPR001374">
    <property type="entry name" value="R3H_dom"/>
</dbReference>
<feature type="compositionally biased region" description="Basic residues" evidence="6">
    <location>
        <begin position="211"/>
        <end position="224"/>
    </location>
</feature>
<dbReference type="Proteomes" id="UP000824176">
    <property type="component" value="Unassembled WGS sequence"/>
</dbReference>
<keyword evidence="4" id="KW-0143">Chaperone</keyword>
<evidence type="ECO:0000256" key="6">
    <source>
        <dbReference type="SAM" id="MobiDB-lite"/>
    </source>
</evidence>
<dbReference type="InterPro" id="IPR039247">
    <property type="entry name" value="KhpB"/>
</dbReference>
<gene>
    <name evidence="8" type="ORF">H9804_07335</name>
</gene>
<dbReference type="CDD" id="cd02644">
    <property type="entry name" value="R3H_jag"/>
    <property type="match status" value="1"/>
</dbReference>
<keyword evidence="1" id="KW-0963">Cytoplasm</keyword>
<proteinExistence type="predicted"/>
<reference evidence="8" key="1">
    <citation type="journal article" date="2021" name="PeerJ">
        <title>Extensive microbial diversity within the chicken gut microbiome revealed by metagenomics and culture.</title>
        <authorList>
            <person name="Gilroy R."/>
            <person name="Ravi A."/>
            <person name="Getino M."/>
            <person name="Pursley I."/>
            <person name="Horton D.L."/>
            <person name="Alikhan N.F."/>
            <person name="Baker D."/>
            <person name="Gharbi K."/>
            <person name="Hall N."/>
            <person name="Watson M."/>
            <person name="Adriaenssens E.M."/>
            <person name="Foster-Nyarko E."/>
            <person name="Jarju S."/>
            <person name="Secka A."/>
            <person name="Antonio M."/>
            <person name="Oren A."/>
            <person name="Chaudhuri R.R."/>
            <person name="La Ragione R."/>
            <person name="Hildebrand F."/>
            <person name="Pallen M.J."/>
        </authorList>
    </citation>
    <scope>NUCLEOTIDE SEQUENCE</scope>
    <source>
        <strain evidence="8">ChiW4-1371</strain>
    </source>
</reference>
<dbReference type="InterPro" id="IPR038247">
    <property type="entry name" value="Jag_N_dom_sf"/>
</dbReference>
<dbReference type="GO" id="GO:0071555">
    <property type="term" value="P:cell wall organization"/>
    <property type="evidence" value="ECO:0007669"/>
    <property type="project" value="UniProtKB-KW"/>
</dbReference>
<accession>A0A9D2GTI9</accession>
<dbReference type="PANTHER" id="PTHR35800">
    <property type="entry name" value="PROTEIN JAG"/>
    <property type="match status" value="1"/>
</dbReference>
<dbReference type="InterPro" id="IPR015946">
    <property type="entry name" value="KH_dom-like_a/b"/>
</dbReference>
<keyword evidence="2" id="KW-0694">RNA-binding</keyword>